<keyword evidence="3" id="KW-1185">Reference proteome</keyword>
<dbReference type="Proteomes" id="UP000233837">
    <property type="component" value="Unassembled WGS sequence"/>
</dbReference>
<feature type="compositionally biased region" description="Polar residues" evidence="1">
    <location>
        <begin position="18"/>
        <end position="37"/>
    </location>
</feature>
<evidence type="ECO:0000256" key="1">
    <source>
        <dbReference type="SAM" id="MobiDB-lite"/>
    </source>
</evidence>
<sequence length="68" mass="7629">MFKILPISEEEKRDTEIRGSSNNVSPNLADSPTMLSSETKEARRRRVKGLIFGTVGNMGEFDRTADKI</sequence>
<protein>
    <submittedName>
        <fullName evidence="2">Uncharacterized protein</fullName>
    </submittedName>
</protein>
<gene>
    <name evidence="2" type="ORF">MA16_Dca015209</name>
</gene>
<reference evidence="2 3" key="1">
    <citation type="journal article" date="2016" name="Sci. Rep.">
        <title>The Dendrobium catenatum Lindl. genome sequence provides insights into polysaccharide synthase, floral development and adaptive evolution.</title>
        <authorList>
            <person name="Zhang G.Q."/>
            <person name="Xu Q."/>
            <person name="Bian C."/>
            <person name="Tsai W.C."/>
            <person name="Yeh C.M."/>
            <person name="Liu K.W."/>
            <person name="Yoshida K."/>
            <person name="Zhang L.S."/>
            <person name="Chang S.B."/>
            <person name="Chen F."/>
            <person name="Shi Y."/>
            <person name="Su Y.Y."/>
            <person name="Zhang Y.Q."/>
            <person name="Chen L.J."/>
            <person name="Yin Y."/>
            <person name="Lin M."/>
            <person name="Huang H."/>
            <person name="Deng H."/>
            <person name="Wang Z.W."/>
            <person name="Zhu S.L."/>
            <person name="Zhao X."/>
            <person name="Deng C."/>
            <person name="Niu S.C."/>
            <person name="Huang J."/>
            <person name="Wang M."/>
            <person name="Liu G.H."/>
            <person name="Yang H.J."/>
            <person name="Xiao X.J."/>
            <person name="Hsiao Y.Y."/>
            <person name="Wu W.L."/>
            <person name="Chen Y.Y."/>
            <person name="Mitsuda N."/>
            <person name="Ohme-Takagi M."/>
            <person name="Luo Y.B."/>
            <person name="Van de Peer Y."/>
            <person name="Liu Z.J."/>
        </authorList>
    </citation>
    <scope>NUCLEOTIDE SEQUENCE [LARGE SCALE GENOMIC DNA]</scope>
    <source>
        <tissue evidence="2">The whole plant</tissue>
    </source>
</reference>
<evidence type="ECO:0000313" key="2">
    <source>
        <dbReference type="EMBL" id="PKU84993.1"/>
    </source>
</evidence>
<accession>A0A2I0XAQ1</accession>
<dbReference type="EMBL" id="KZ502009">
    <property type="protein sequence ID" value="PKU84993.1"/>
    <property type="molecule type" value="Genomic_DNA"/>
</dbReference>
<feature type="region of interest" description="Disordered" evidence="1">
    <location>
        <begin position="1"/>
        <end position="43"/>
    </location>
</feature>
<organism evidence="2 3">
    <name type="scientific">Dendrobium catenatum</name>
    <dbReference type="NCBI Taxonomy" id="906689"/>
    <lineage>
        <taxon>Eukaryota</taxon>
        <taxon>Viridiplantae</taxon>
        <taxon>Streptophyta</taxon>
        <taxon>Embryophyta</taxon>
        <taxon>Tracheophyta</taxon>
        <taxon>Spermatophyta</taxon>
        <taxon>Magnoliopsida</taxon>
        <taxon>Liliopsida</taxon>
        <taxon>Asparagales</taxon>
        <taxon>Orchidaceae</taxon>
        <taxon>Epidendroideae</taxon>
        <taxon>Malaxideae</taxon>
        <taxon>Dendrobiinae</taxon>
        <taxon>Dendrobium</taxon>
    </lineage>
</organism>
<evidence type="ECO:0000313" key="3">
    <source>
        <dbReference type="Proteomes" id="UP000233837"/>
    </source>
</evidence>
<reference evidence="2 3" key="2">
    <citation type="journal article" date="2017" name="Nature">
        <title>The Apostasia genome and the evolution of orchids.</title>
        <authorList>
            <person name="Zhang G.Q."/>
            <person name="Liu K.W."/>
            <person name="Li Z."/>
            <person name="Lohaus R."/>
            <person name="Hsiao Y.Y."/>
            <person name="Niu S.C."/>
            <person name="Wang J.Y."/>
            <person name="Lin Y.C."/>
            <person name="Xu Q."/>
            <person name="Chen L.J."/>
            <person name="Yoshida K."/>
            <person name="Fujiwara S."/>
            <person name="Wang Z.W."/>
            <person name="Zhang Y.Q."/>
            <person name="Mitsuda N."/>
            <person name="Wang M."/>
            <person name="Liu G.H."/>
            <person name="Pecoraro L."/>
            <person name="Huang H.X."/>
            <person name="Xiao X.J."/>
            <person name="Lin M."/>
            <person name="Wu X.Y."/>
            <person name="Wu W.L."/>
            <person name="Chen Y.Y."/>
            <person name="Chang S.B."/>
            <person name="Sakamoto S."/>
            <person name="Ohme-Takagi M."/>
            <person name="Yagi M."/>
            <person name="Zeng S.J."/>
            <person name="Shen C.Y."/>
            <person name="Yeh C.M."/>
            <person name="Luo Y.B."/>
            <person name="Tsai W.C."/>
            <person name="Van de Peer Y."/>
            <person name="Liu Z.J."/>
        </authorList>
    </citation>
    <scope>NUCLEOTIDE SEQUENCE [LARGE SCALE GENOMIC DNA]</scope>
    <source>
        <tissue evidence="2">The whole plant</tissue>
    </source>
</reference>
<dbReference type="AlphaFoldDB" id="A0A2I0XAQ1"/>
<proteinExistence type="predicted"/>
<name>A0A2I0XAQ1_9ASPA</name>